<gene>
    <name evidence="1" type="ORF">F3F51_24790</name>
</gene>
<dbReference type="Proteomes" id="UP000460135">
    <property type="component" value="Unassembled WGS sequence"/>
</dbReference>
<evidence type="ECO:0000313" key="2">
    <source>
        <dbReference type="Proteomes" id="UP000460135"/>
    </source>
</evidence>
<name>A0A6N3V515_BACOV</name>
<dbReference type="EMBL" id="VWLX01000026">
    <property type="protein sequence ID" value="KAA3798820.1"/>
    <property type="molecule type" value="Genomic_DNA"/>
</dbReference>
<accession>A0A6N3V515</accession>
<proteinExistence type="predicted"/>
<protein>
    <submittedName>
        <fullName evidence="1">Uncharacterized protein</fullName>
    </submittedName>
</protein>
<sequence length="154" mass="18719">MGIEEFKKTLEVIENEWNNKSRAYTEQKYFIYIKNDLRSSYVEKTLRTRCMDNIRYIIVIGSYVSLEGYRNESLRTIGFFDNQYKLCEIHFDDWDLYDLDFDKFTGSWYSKYKPVPKIKRIGNPLDKKSFDELDYNIETFDEILAAIWKYIKEQ</sequence>
<dbReference type="AlphaFoldDB" id="A0A6N3V515"/>
<comment type="caution">
    <text evidence="1">The sequence shown here is derived from an EMBL/GenBank/DDBJ whole genome shotgun (WGS) entry which is preliminary data.</text>
</comment>
<organism evidence="1 2">
    <name type="scientific">Bacteroides ovatus</name>
    <dbReference type="NCBI Taxonomy" id="28116"/>
    <lineage>
        <taxon>Bacteria</taxon>
        <taxon>Pseudomonadati</taxon>
        <taxon>Bacteroidota</taxon>
        <taxon>Bacteroidia</taxon>
        <taxon>Bacteroidales</taxon>
        <taxon>Bacteroidaceae</taxon>
        <taxon>Bacteroides</taxon>
    </lineage>
</organism>
<evidence type="ECO:0000313" key="1">
    <source>
        <dbReference type="EMBL" id="KAA3798820.1"/>
    </source>
</evidence>
<reference evidence="1 2" key="1">
    <citation type="journal article" date="2019" name="Nat. Med.">
        <title>A library of human gut bacterial isolates paired with longitudinal multiomics data enables mechanistic microbiome research.</title>
        <authorList>
            <person name="Poyet M."/>
            <person name="Groussin M."/>
            <person name="Gibbons S.M."/>
            <person name="Avila-Pacheco J."/>
            <person name="Jiang X."/>
            <person name="Kearney S.M."/>
            <person name="Perrotta A.R."/>
            <person name="Berdy B."/>
            <person name="Zhao S."/>
            <person name="Lieberman T.D."/>
            <person name="Swanson P.K."/>
            <person name="Smith M."/>
            <person name="Roesemann S."/>
            <person name="Alexander J.E."/>
            <person name="Rich S.A."/>
            <person name="Livny J."/>
            <person name="Vlamakis H."/>
            <person name="Clish C."/>
            <person name="Bullock K."/>
            <person name="Deik A."/>
            <person name="Scott J."/>
            <person name="Pierce K.A."/>
            <person name="Xavier R.J."/>
            <person name="Alm E.J."/>
        </authorList>
    </citation>
    <scope>NUCLEOTIDE SEQUENCE [LARGE SCALE GENOMIC DNA]</scope>
    <source>
        <strain evidence="1 2">BIOML-A183</strain>
    </source>
</reference>